<dbReference type="InterPro" id="IPR036909">
    <property type="entry name" value="Cyt_c-like_dom_sf"/>
</dbReference>
<evidence type="ECO:0000259" key="5">
    <source>
        <dbReference type="PROSITE" id="PS51007"/>
    </source>
</evidence>
<dbReference type="GO" id="GO:0020037">
    <property type="term" value="F:heme binding"/>
    <property type="evidence" value="ECO:0007669"/>
    <property type="project" value="InterPro"/>
</dbReference>
<dbReference type="InterPro" id="IPR009056">
    <property type="entry name" value="Cyt_c-like_dom"/>
</dbReference>
<dbReference type="Gene3D" id="1.10.760.10">
    <property type="entry name" value="Cytochrome c-like domain"/>
    <property type="match status" value="1"/>
</dbReference>
<evidence type="ECO:0000256" key="4">
    <source>
        <dbReference type="PROSITE-ProRule" id="PRU00433"/>
    </source>
</evidence>
<dbReference type="PROSITE" id="PS51007">
    <property type="entry name" value="CYTC"/>
    <property type="match status" value="1"/>
</dbReference>
<organism evidence="6 7">
    <name type="scientific">Candidatus Glassbacteria bacterium GWA2_58_10</name>
    <dbReference type="NCBI Taxonomy" id="1817865"/>
    <lineage>
        <taxon>Bacteria</taxon>
        <taxon>Candidatus Glassiibacteriota</taxon>
    </lineage>
</organism>
<reference evidence="6 7" key="1">
    <citation type="journal article" date="2016" name="Nat. Commun.">
        <title>Thousands of microbial genomes shed light on interconnected biogeochemical processes in an aquifer system.</title>
        <authorList>
            <person name="Anantharaman K."/>
            <person name="Brown C.T."/>
            <person name="Hug L.A."/>
            <person name="Sharon I."/>
            <person name="Castelle C.J."/>
            <person name="Probst A.J."/>
            <person name="Thomas B.C."/>
            <person name="Singh A."/>
            <person name="Wilkins M.J."/>
            <person name="Karaoz U."/>
            <person name="Brodie E.L."/>
            <person name="Williams K.H."/>
            <person name="Hubbard S.S."/>
            <person name="Banfield J.F."/>
        </authorList>
    </citation>
    <scope>NUCLEOTIDE SEQUENCE [LARGE SCALE GENOMIC DNA]</scope>
</reference>
<evidence type="ECO:0000313" key="7">
    <source>
        <dbReference type="Proteomes" id="UP000176992"/>
    </source>
</evidence>
<proteinExistence type="predicted"/>
<keyword evidence="2 4" id="KW-0479">Metal-binding</keyword>
<sequence>MHQPKLPIYFLCLILIGITAKEIGFNYQTQPPALAREADSVKTEFRPVEPGEFPVYQGNLLERGKVAFEASCSACHSTVLVWQSGMHAGEIDSTVTAMLAKKKQKLEPEKQESLVRFLATRFPRN</sequence>
<keyword evidence="3 4" id="KW-0408">Iron</keyword>
<keyword evidence="1 4" id="KW-0349">Heme</keyword>
<dbReference type="Proteomes" id="UP000176992">
    <property type="component" value="Unassembled WGS sequence"/>
</dbReference>
<protein>
    <recommendedName>
        <fullName evidence="5">Cytochrome c domain-containing protein</fullName>
    </recommendedName>
</protein>
<feature type="domain" description="Cytochrome c" evidence="5">
    <location>
        <begin position="59"/>
        <end position="125"/>
    </location>
</feature>
<comment type="caution">
    <text evidence="6">The sequence shown here is derived from an EMBL/GenBank/DDBJ whole genome shotgun (WGS) entry which is preliminary data.</text>
</comment>
<dbReference type="GO" id="GO:0009055">
    <property type="term" value="F:electron transfer activity"/>
    <property type="evidence" value="ECO:0007669"/>
    <property type="project" value="InterPro"/>
</dbReference>
<dbReference type="GO" id="GO:0046872">
    <property type="term" value="F:metal ion binding"/>
    <property type="evidence" value="ECO:0007669"/>
    <property type="project" value="UniProtKB-KW"/>
</dbReference>
<dbReference type="EMBL" id="MFIV01000196">
    <property type="protein sequence ID" value="OGF97906.1"/>
    <property type="molecule type" value="Genomic_DNA"/>
</dbReference>
<accession>A0A1F5YD62</accession>
<evidence type="ECO:0000256" key="3">
    <source>
        <dbReference type="ARBA" id="ARBA00023004"/>
    </source>
</evidence>
<dbReference type="AlphaFoldDB" id="A0A1F5YD62"/>
<evidence type="ECO:0000256" key="1">
    <source>
        <dbReference type="ARBA" id="ARBA00022617"/>
    </source>
</evidence>
<gene>
    <name evidence="6" type="ORF">A2Z86_10005</name>
</gene>
<dbReference type="SUPFAM" id="SSF46626">
    <property type="entry name" value="Cytochrome c"/>
    <property type="match status" value="1"/>
</dbReference>
<name>A0A1F5YD62_9BACT</name>
<evidence type="ECO:0000313" key="6">
    <source>
        <dbReference type="EMBL" id="OGF97906.1"/>
    </source>
</evidence>
<evidence type="ECO:0000256" key="2">
    <source>
        <dbReference type="ARBA" id="ARBA00022723"/>
    </source>
</evidence>